<dbReference type="PANTHER" id="PTHR36582:SF2">
    <property type="entry name" value="ANTITOXIN PARD"/>
    <property type="match status" value="1"/>
</dbReference>
<dbReference type="InterPro" id="IPR010985">
    <property type="entry name" value="Ribbon_hlx_hlx"/>
</dbReference>
<dbReference type="GO" id="GO:0006355">
    <property type="term" value="P:regulation of DNA-templated transcription"/>
    <property type="evidence" value="ECO:0007669"/>
    <property type="project" value="InterPro"/>
</dbReference>
<keyword evidence="2" id="KW-1277">Toxin-antitoxin system</keyword>
<dbReference type="RefSeq" id="WP_043919728.1">
    <property type="nucleotide sequence ID" value="NZ_FZPF01000001.1"/>
</dbReference>
<gene>
    <name evidence="3" type="primary">parD4</name>
    <name evidence="3" type="ORF">jaqu_29420</name>
</gene>
<dbReference type="AlphaFoldDB" id="A0A0D1CKP3"/>
<dbReference type="STRING" id="935700.jaqu_29420"/>
<dbReference type="NCBIfam" id="TIGR02606">
    <property type="entry name" value="antidote_CC2985"/>
    <property type="match status" value="1"/>
</dbReference>
<keyword evidence="4" id="KW-1185">Reference proteome</keyword>
<proteinExistence type="inferred from homology"/>
<reference evidence="3 4" key="1">
    <citation type="submission" date="2015-02" db="EMBL/GenBank/DDBJ databases">
        <title>Genome Sequence of Jannaschia aquimarina DSM28248, a member of the Roseobacter clade.</title>
        <authorList>
            <person name="Voget S."/>
            <person name="Daniel R."/>
        </authorList>
    </citation>
    <scope>NUCLEOTIDE SEQUENCE [LARGE SCALE GENOMIC DNA]</scope>
    <source>
        <strain evidence="3 4">GSW-M26</strain>
    </source>
</reference>
<dbReference type="Pfam" id="PF03693">
    <property type="entry name" value="ParD_antitoxin"/>
    <property type="match status" value="1"/>
</dbReference>
<dbReference type="InterPro" id="IPR038296">
    <property type="entry name" value="ParD_sf"/>
</dbReference>
<protein>
    <submittedName>
        <fullName evidence="3">ParD4 protein</fullName>
    </submittedName>
</protein>
<name>A0A0D1CKP3_9RHOB</name>
<dbReference type="EMBL" id="JYFE01000051">
    <property type="protein sequence ID" value="KIT15327.1"/>
    <property type="molecule type" value="Genomic_DNA"/>
</dbReference>
<dbReference type="CDD" id="cd22231">
    <property type="entry name" value="RHH_NikR_HicB-like"/>
    <property type="match status" value="1"/>
</dbReference>
<comment type="similarity">
    <text evidence="1">Belongs to the ParD antitoxin family.</text>
</comment>
<evidence type="ECO:0000256" key="2">
    <source>
        <dbReference type="ARBA" id="ARBA00022649"/>
    </source>
</evidence>
<sequence length="82" mass="9319">MATMNVSLPDEMKAFVDEQAEGPDYAGASDYIRDLIRRDRARRQAIAEIRAFVQEGIDSGPAKPFDRETFRARLHAEHVERG</sequence>
<comment type="caution">
    <text evidence="3">The sequence shown here is derived from an EMBL/GenBank/DDBJ whole genome shotgun (WGS) entry which is preliminary data.</text>
</comment>
<organism evidence="3 4">
    <name type="scientific">Jannaschia aquimarina</name>
    <dbReference type="NCBI Taxonomy" id="935700"/>
    <lineage>
        <taxon>Bacteria</taxon>
        <taxon>Pseudomonadati</taxon>
        <taxon>Pseudomonadota</taxon>
        <taxon>Alphaproteobacteria</taxon>
        <taxon>Rhodobacterales</taxon>
        <taxon>Roseobacteraceae</taxon>
        <taxon>Jannaschia</taxon>
    </lineage>
</organism>
<dbReference type="Proteomes" id="UP000032232">
    <property type="component" value="Unassembled WGS sequence"/>
</dbReference>
<evidence type="ECO:0000256" key="1">
    <source>
        <dbReference type="ARBA" id="ARBA00008580"/>
    </source>
</evidence>
<dbReference type="PATRIC" id="fig|935700.4.peg.3040"/>
<evidence type="ECO:0000313" key="3">
    <source>
        <dbReference type="EMBL" id="KIT15327.1"/>
    </source>
</evidence>
<dbReference type="PANTHER" id="PTHR36582">
    <property type="entry name" value="ANTITOXIN PARD"/>
    <property type="match status" value="1"/>
</dbReference>
<dbReference type="InterPro" id="IPR022789">
    <property type="entry name" value="ParD"/>
</dbReference>
<accession>A0A0D1CKP3</accession>
<dbReference type="SUPFAM" id="SSF47598">
    <property type="entry name" value="Ribbon-helix-helix"/>
    <property type="match status" value="1"/>
</dbReference>
<dbReference type="Gene3D" id="6.10.10.120">
    <property type="entry name" value="Antitoxin ParD1-like"/>
    <property type="match status" value="1"/>
</dbReference>
<evidence type="ECO:0000313" key="4">
    <source>
        <dbReference type="Proteomes" id="UP000032232"/>
    </source>
</evidence>
<dbReference type="OrthoDB" id="9811310at2"/>